<dbReference type="GO" id="GO:0051536">
    <property type="term" value="F:iron-sulfur cluster binding"/>
    <property type="evidence" value="ECO:0007669"/>
    <property type="project" value="InterPro"/>
</dbReference>
<keyword evidence="2" id="KW-0560">Oxidoreductase</keyword>
<dbReference type="InterPro" id="IPR028261">
    <property type="entry name" value="DPD_II"/>
</dbReference>
<dbReference type="Gene3D" id="3.40.50.720">
    <property type="entry name" value="NAD(P)-binding Rossmann-like Domain"/>
    <property type="match status" value="1"/>
</dbReference>
<accession>A0A067CEA9</accession>
<evidence type="ECO:0008006" key="9">
    <source>
        <dbReference type="Google" id="ProtNLM"/>
    </source>
</evidence>
<dbReference type="KEGG" id="spar:SPRG_06782"/>
<dbReference type="PRINTS" id="PR00419">
    <property type="entry name" value="ADXRDTASE"/>
</dbReference>
<feature type="domain" description="FAD/NAD(P)-binding" evidence="5">
    <location>
        <begin position="169"/>
        <end position="347"/>
    </location>
</feature>
<proteinExistence type="predicted"/>
<dbReference type="STRING" id="695850.A0A067CEA9"/>
<dbReference type="SUPFAM" id="SSF51905">
    <property type="entry name" value="FAD/NAD(P)-binding domain"/>
    <property type="match status" value="1"/>
</dbReference>
<evidence type="ECO:0000256" key="3">
    <source>
        <dbReference type="ARBA" id="ARBA00023164"/>
    </source>
</evidence>
<evidence type="ECO:0000256" key="4">
    <source>
        <dbReference type="ARBA" id="ARBA00029440"/>
    </source>
</evidence>
<dbReference type="Proteomes" id="UP000030745">
    <property type="component" value="Unassembled WGS sequence"/>
</dbReference>
<evidence type="ECO:0000313" key="8">
    <source>
        <dbReference type="Proteomes" id="UP000030745"/>
    </source>
</evidence>
<keyword evidence="3" id="KW-0314">Glutamate biosynthesis</keyword>
<dbReference type="InterPro" id="IPR006005">
    <property type="entry name" value="Glut_synth_ssu1"/>
</dbReference>
<keyword evidence="8" id="KW-1185">Reference proteome</keyword>
<dbReference type="GO" id="GO:0016639">
    <property type="term" value="F:oxidoreductase activity, acting on the CH-NH2 group of donors, NAD or NADP as acceptor"/>
    <property type="evidence" value="ECO:0007669"/>
    <property type="project" value="InterPro"/>
</dbReference>
<dbReference type="SUPFAM" id="SSF46548">
    <property type="entry name" value="alpha-helical ferredoxin"/>
    <property type="match status" value="1"/>
</dbReference>
<dbReference type="InterPro" id="IPR023753">
    <property type="entry name" value="FAD/NAD-binding_dom"/>
</dbReference>
<evidence type="ECO:0000259" key="6">
    <source>
        <dbReference type="Pfam" id="PF14691"/>
    </source>
</evidence>
<dbReference type="InterPro" id="IPR051394">
    <property type="entry name" value="Glutamate_Synthase"/>
</dbReference>
<gene>
    <name evidence="7" type="ORF">SPRG_06782</name>
</gene>
<evidence type="ECO:0000313" key="7">
    <source>
        <dbReference type="EMBL" id="KDO27515.1"/>
    </source>
</evidence>
<sequence length="519" mass="56909">MLRPLPATTKSLLTRLSARALSAKPFLDVTRSPDAYRPAKARVHDWNEIYTHDRDPTERTNQAARCMDCGTPFCQSRSLSGCPVANLIPEWNALVVRDEWREAYSRLSATNNFPEFTGRVCPAPCEGACVLGVIDNPVTIKNVEHAIVERAWDEGWIVPRVPAQRTGLKVGIVGSGPAGLAAADQLNQLGHSVVVFEKADRIGGLLMYGIPNMKLDKSDVDRRVDMLAKEGIEFRTSVHVGDNIQSLMDDMDAVVLATGSTVPRFLTVEGANLGGIHFAMEFLTRNQKRLLATKEGTLKSKWHKDYISAEGKHVVVIGGGDTGTDCIATSLRQQCKSITNLEHNPKPPATRAASNPWPQYPRVYHADYGHEEAEEVFGTDPRAYSRTTLRFRGNASGRVTHVVTAMATRNAAGGFDTVPGTEEELPCDLAILAMGFLHPDQALPSTLDLAIDGRKNIATDGHYATSMPGVFAAGDCRRGQSLVVWAIHEGRQVADAVQQYFNKLELLAHQHDAQQEQRM</sequence>
<dbReference type="PANTHER" id="PTHR43100">
    <property type="entry name" value="GLUTAMATE SYNTHASE [NADPH] SMALL CHAIN"/>
    <property type="match status" value="1"/>
</dbReference>
<dbReference type="Gene3D" id="3.50.50.60">
    <property type="entry name" value="FAD/NAD(P)-binding domain"/>
    <property type="match status" value="2"/>
</dbReference>
<keyword evidence="1" id="KW-0028">Amino-acid biosynthesis</keyword>
<dbReference type="PANTHER" id="PTHR43100:SF1">
    <property type="entry name" value="GLUTAMATE SYNTHASE [NADPH] SMALL CHAIN"/>
    <property type="match status" value="1"/>
</dbReference>
<comment type="pathway">
    <text evidence="4">Amino-acid biosynthesis.</text>
</comment>
<protein>
    <recommendedName>
        <fullName evidence="9">Glutamate synthase</fullName>
    </recommendedName>
</protein>
<dbReference type="GeneID" id="24129108"/>
<reference evidence="7 8" key="1">
    <citation type="journal article" date="2013" name="PLoS Genet.">
        <title>Distinctive expansion of potential virulence genes in the genome of the oomycete fish pathogen Saprolegnia parasitica.</title>
        <authorList>
            <person name="Jiang R.H."/>
            <person name="de Bruijn I."/>
            <person name="Haas B.J."/>
            <person name="Belmonte R."/>
            <person name="Lobach L."/>
            <person name="Christie J."/>
            <person name="van den Ackerveken G."/>
            <person name="Bottin A."/>
            <person name="Bulone V."/>
            <person name="Diaz-Moreno S.M."/>
            <person name="Dumas B."/>
            <person name="Fan L."/>
            <person name="Gaulin E."/>
            <person name="Govers F."/>
            <person name="Grenville-Briggs L.J."/>
            <person name="Horner N.R."/>
            <person name="Levin J.Z."/>
            <person name="Mammella M."/>
            <person name="Meijer H.J."/>
            <person name="Morris P."/>
            <person name="Nusbaum C."/>
            <person name="Oome S."/>
            <person name="Phillips A.J."/>
            <person name="van Rooyen D."/>
            <person name="Rzeszutek E."/>
            <person name="Saraiva M."/>
            <person name="Secombes C.J."/>
            <person name="Seidl M.F."/>
            <person name="Snel B."/>
            <person name="Stassen J.H."/>
            <person name="Sykes S."/>
            <person name="Tripathy S."/>
            <person name="van den Berg H."/>
            <person name="Vega-Arreguin J.C."/>
            <person name="Wawra S."/>
            <person name="Young S.K."/>
            <person name="Zeng Q."/>
            <person name="Dieguez-Uribeondo J."/>
            <person name="Russ C."/>
            <person name="Tyler B.M."/>
            <person name="van West P."/>
        </authorList>
    </citation>
    <scope>NUCLEOTIDE SEQUENCE [LARGE SCALE GENOMIC DNA]</scope>
    <source>
        <strain evidence="7 8">CBS 223.65</strain>
    </source>
</reference>
<feature type="domain" description="Dihydroprymidine dehydrogenase" evidence="6">
    <location>
        <begin position="44"/>
        <end position="155"/>
    </location>
</feature>
<dbReference type="VEuPathDB" id="FungiDB:SPRG_06782"/>
<dbReference type="EMBL" id="KK583216">
    <property type="protein sequence ID" value="KDO27515.1"/>
    <property type="molecule type" value="Genomic_DNA"/>
</dbReference>
<dbReference type="AlphaFoldDB" id="A0A067CEA9"/>
<dbReference type="OMA" id="NRRIEQM"/>
<evidence type="ECO:0000256" key="1">
    <source>
        <dbReference type="ARBA" id="ARBA00022605"/>
    </source>
</evidence>
<dbReference type="InterPro" id="IPR036188">
    <property type="entry name" value="FAD/NAD-bd_sf"/>
</dbReference>
<organism evidence="7 8">
    <name type="scientific">Saprolegnia parasitica (strain CBS 223.65)</name>
    <dbReference type="NCBI Taxonomy" id="695850"/>
    <lineage>
        <taxon>Eukaryota</taxon>
        <taxon>Sar</taxon>
        <taxon>Stramenopiles</taxon>
        <taxon>Oomycota</taxon>
        <taxon>Saprolegniomycetes</taxon>
        <taxon>Saprolegniales</taxon>
        <taxon>Saprolegniaceae</taxon>
        <taxon>Saprolegnia</taxon>
    </lineage>
</organism>
<dbReference type="Pfam" id="PF07992">
    <property type="entry name" value="Pyr_redox_2"/>
    <property type="match status" value="2"/>
</dbReference>
<dbReference type="GO" id="GO:0006537">
    <property type="term" value="P:glutamate biosynthetic process"/>
    <property type="evidence" value="ECO:0007669"/>
    <property type="project" value="UniProtKB-KW"/>
</dbReference>
<dbReference type="OrthoDB" id="4327079at2759"/>
<dbReference type="Gene3D" id="1.10.1060.10">
    <property type="entry name" value="Alpha-helical ferredoxin"/>
    <property type="match status" value="1"/>
</dbReference>
<name>A0A067CEA9_SAPPC</name>
<dbReference type="InterPro" id="IPR009051">
    <property type="entry name" value="Helical_ferredxn"/>
</dbReference>
<feature type="domain" description="FAD/NAD(P)-binding" evidence="5">
    <location>
        <begin position="403"/>
        <end position="490"/>
    </location>
</feature>
<evidence type="ECO:0000259" key="5">
    <source>
        <dbReference type="Pfam" id="PF07992"/>
    </source>
</evidence>
<evidence type="ECO:0000256" key="2">
    <source>
        <dbReference type="ARBA" id="ARBA00023002"/>
    </source>
</evidence>
<dbReference type="RefSeq" id="XP_012201642.1">
    <property type="nucleotide sequence ID" value="XM_012346252.1"/>
</dbReference>
<dbReference type="NCBIfam" id="TIGR01317">
    <property type="entry name" value="GOGAT_sm_gam"/>
    <property type="match status" value="1"/>
</dbReference>
<dbReference type="Pfam" id="PF14691">
    <property type="entry name" value="Fer4_20"/>
    <property type="match status" value="1"/>
</dbReference>